<accession>A0A915EVW0</accession>
<protein>
    <submittedName>
        <fullName evidence="2 3">MULE transposase domain-containing protein</fullName>
    </submittedName>
</protein>
<proteinExistence type="predicted"/>
<dbReference type="AlphaFoldDB" id="A0A915EVW0"/>
<dbReference type="WBParaSite" id="jg9564">
    <property type="protein sequence ID" value="jg9564"/>
    <property type="gene ID" value="jg9564"/>
</dbReference>
<sequence>MDKRVIRCNMILSPYLLQQMISDSRRGRNALPPPSLLQIKNFKYREQQDRILSIQDLQKYAEQHRVLPDDENEPYVISFDVTVINEEEHFCMTWTTTRLDNLQHDSALSSNEDKWGYEAFMKAIAGNGYKPKTMMGDGDRTISAGGRCR</sequence>
<dbReference type="Proteomes" id="UP000887574">
    <property type="component" value="Unplaced"/>
</dbReference>
<reference evidence="2 3" key="1">
    <citation type="submission" date="2022-11" db="UniProtKB">
        <authorList>
            <consortium name="WormBaseParasite"/>
        </authorList>
    </citation>
    <scope>IDENTIFICATION</scope>
</reference>
<organism evidence="1 3">
    <name type="scientific">Ditylenchus dipsaci</name>
    <dbReference type="NCBI Taxonomy" id="166011"/>
    <lineage>
        <taxon>Eukaryota</taxon>
        <taxon>Metazoa</taxon>
        <taxon>Ecdysozoa</taxon>
        <taxon>Nematoda</taxon>
        <taxon>Chromadorea</taxon>
        <taxon>Rhabditida</taxon>
        <taxon>Tylenchina</taxon>
        <taxon>Tylenchomorpha</taxon>
        <taxon>Sphaerularioidea</taxon>
        <taxon>Anguinidae</taxon>
        <taxon>Anguininae</taxon>
        <taxon>Ditylenchus</taxon>
    </lineage>
</organism>
<keyword evidence="1" id="KW-1185">Reference proteome</keyword>
<evidence type="ECO:0000313" key="1">
    <source>
        <dbReference type="Proteomes" id="UP000887574"/>
    </source>
</evidence>
<name>A0A915EVW0_9BILA</name>
<evidence type="ECO:0000313" key="3">
    <source>
        <dbReference type="WBParaSite" id="jg9564"/>
    </source>
</evidence>
<evidence type="ECO:0000313" key="2">
    <source>
        <dbReference type="WBParaSite" id="jg7459"/>
    </source>
</evidence>
<dbReference type="WBParaSite" id="jg7459">
    <property type="protein sequence ID" value="jg7459"/>
    <property type="gene ID" value="jg7459"/>
</dbReference>